<comment type="similarity">
    <text evidence="1">Belongs to the LysR transcriptional regulatory family.</text>
</comment>
<dbReference type="InterPro" id="IPR000847">
    <property type="entry name" value="LysR_HTH_N"/>
</dbReference>
<protein>
    <submittedName>
        <fullName evidence="6">Transcriptional regulator GcvA</fullName>
    </submittedName>
</protein>
<dbReference type="EMBL" id="JADJEV010000004">
    <property type="protein sequence ID" value="MBK6974077.1"/>
    <property type="molecule type" value="Genomic_DNA"/>
</dbReference>
<dbReference type="InterPro" id="IPR058163">
    <property type="entry name" value="LysR-type_TF_proteobact-type"/>
</dbReference>
<dbReference type="InterPro" id="IPR036388">
    <property type="entry name" value="WH-like_DNA-bd_sf"/>
</dbReference>
<organism evidence="6 7">
    <name type="scientific">Candidatus Methylophosphatis roskildensis</name>
    <dbReference type="NCBI Taxonomy" id="2899263"/>
    <lineage>
        <taxon>Bacteria</taxon>
        <taxon>Pseudomonadati</taxon>
        <taxon>Pseudomonadota</taxon>
        <taxon>Betaproteobacteria</taxon>
        <taxon>Nitrosomonadales</taxon>
        <taxon>Sterolibacteriaceae</taxon>
        <taxon>Candidatus Methylophosphatis</taxon>
    </lineage>
</organism>
<reference evidence="6" key="1">
    <citation type="submission" date="2020-10" db="EMBL/GenBank/DDBJ databases">
        <title>Connecting structure to function with the recovery of over 1000 high-quality activated sludge metagenome-assembled genomes encoding full-length rRNA genes using long-read sequencing.</title>
        <authorList>
            <person name="Singleton C.M."/>
            <person name="Petriglieri F."/>
            <person name="Kristensen J.M."/>
            <person name="Kirkegaard R.H."/>
            <person name="Michaelsen T.Y."/>
            <person name="Andersen M.H."/>
            <person name="Karst S.M."/>
            <person name="Dueholm M.S."/>
            <person name="Nielsen P.H."/>
            <person name="Albertsen M."/>
        </authorList>
    </citation>
    <scope>NUCLEOTIDE SEQUENCE</scope>
    <source>
        <strain evidence="6">Bjer_18-Q3-R1-45_BAT3C.347</strain>
    </source>
</reference>
<keyword evidence="2" id="KW-0805">Transcription regulation</keyword>
<dbReference type="AlphaFoldDB" id="A0A9D7HLF3"/>
<dbReference type="GO" id="GO:0006351">
    <property type="term" value="P:DNA-templated transcription"/>
    <property type="evidence" value="ECO:0007669"/>
    <property type="project" value="TreeGrafter"/>
</dbReference>
<dbReference type="SUPFAM" id="SSF46785">
    <property type="entry name" value="Winged helix' DNA-binding domain"/>
    <property type="match status" value="1"/>
</dbReference>
<dbReference type="Pfam" id="PF03466">
    <property type="entry name" value="LysR_substrate"/>
    <property type="match status" value="2"/>
</dbReference>
<dbReference type="Gene3D" id="1.10.10.10">
    <property type="entry name" value="Winged helix-like DNA-binding domain superfamily/Winged helix DNA-binding domain"/>
    <property type="match status" value="1"/>
</dbReference>
<evidence type="ECO:0000313" key="6">
    <source>
        <dbReference type="EMBL" id="MBK6974077.1"/>
    </source>
</evidence>
<dbReference type="InterPro" id="IPR005119">
    <property type="entry name" value="LysR_subst-bd"/>
</dbReference>
<evidence type="ECO:0000256" key="2">
    <source>
        <dbReference type="ARBA" id="ARBA00023015"/>
    </source>
</evidence>
<dbReference type="FunFam" id="1.10.10.10:FF:000038">
    <property type="entry name" value="Glycine cleavage system transcriptional activator"/>
    <property type="match status" value="1"/>
</dbReference>
<evidence type="ECO:0000256" key="1">
    <source>
        <dbReference type="ARBA" id="ARBA00009437"/>
    </source>
</evidence>
<keyword evidence="4" id="KW-0804">Transcription</keyword>
<evidence type="ECO:0000256" key="3">
    <source>
        <dbReference type="ARBA" id="ARBA00023125"/>
    </source>
</evidence>
<dbReference type="NCBIfam" id="NF008352">
    <property type="entry name" value="PRK11139.1"/>
    <property type="match status" value="1"/>
</dbReference>
<dbReference type="Proteomes" id="UP000807785">
    <property type="component" value="Unassembled WGS sequence"/>
</dbReference>
<keyword evidence="3" id="KW-0238">DNA-binding</keyword>
<dbReference type="GO" id="GO:0003700">
    <property type="term" value="F:DNA-binding transcription factor activity"/>
    <property type="evidence" value="ECO:0007669"/>
    <property type="project" value="InterPro"/>
</dbReference>
<sequence length="318" mass="34715">MSYRLPPLAALRAFEAAARSLSFKLAAEELHVTPAAVSQQIKALEGFLGVPLFRRLPRTLELTEDALAMLPKLREGFACLAAAVESTRRPSREAALTVSAPPSFAARWLLPRLSGFTAAHPEVELHLRAGLDTIDRQKRHSPIAGDTIDPRNDTSEISIRFGTGRYPGQRVDLLFAPGYTPACTPRLLAGMRPMRKPADLRWHALIHDETIPDEGDRPSWAAWLQLAGAGEVDATRGPRFSDAALAYEAALAGQGVVLALRSLIRNDVAAGRLVTPFATTLPTRFAYHLVIPEVLAERPAVAAFRAWLLEQAQAERES</sequence>
<dbReference type="Pfam" id="PF00126">
    <property type="entry name" value="HTH_1"/>
    <property type="match status" value="1"/>
</dbReference>
<dbReference type="InterPro" id="IPR036390">
    <property type="entry name" value="WH_DNA-bd_sf"/>
</dbReference>
<dbReference type="PANTHER" id="PTHR30537:SF26">
    <property type="entry name" value="GLYCINE CLEAVAGE SYSTEM TRANSCRIPTIONAL ACTIVATOR"/>
    <property type="match status" value="1"/>
</dbReference>
<proteinExistence type="inferred from homology"/>
<feature type="domain" description="HTH lysR-type" evidence="5">
    <location>
        <begin position="6"/>
        <end position="63"/>
    </location>
</feature>
<dbReference type="PROSITE" id="PS50931">
    <property type="entry name" value="HTH_LYSR"/>
    <property type="match status" value="1"/>
</dbReference>
<evidence type="ECO:0000313" key="7">
    <source>
        <dbReference type="Proteomes" id="UP000807785"/>
    </source>
</evidence>
<dbReference type="GO" id="GO:0043565">
    <property type="term" value="F:sequence-specific DNA binding"/>
    <property type="evidence" value="ECO:0007669"/>
    <property type="project" value="TreeGrafter"/>
</dbReference>
<evidence type="ECO:0000256" key="4">
    <source>
        <dbReference type="ARBA" id="ARBA00023163"/>
    </source>
</evidence>
<dbReference type="PRINTS" id="PR00039">
    <property type="entry name" value="HTHLYSR"/>
</dbReference>
<gene>
    <name evidence="6" type="primary">gcvA</name>
    <name evidence="6" type="ORF">IPH26_14445</name>
</gene>
<comment type="caution">
    <text evidence="6">The sequence shown here is derived from an EMBL/GenBank/DDBJ whole genome shotgun (WGS) entry which is preliminary data.</text>
</comment>
<accession>A0A9D7HLF3</accession>
<evidence type="ECO:0000259" key="5">
    <source>
        <dbReference type="PROSITE" id="PS50931"/>
    </source>
</evidence>
<name>A0A9D7HLF3_9PROT</name>
<dbReference type="CDD" id="cd08432">
    <property type="entry name" value="PBP2_GcdR_TrpI_HvrB_AmpR_like"/>
    <property type="match status" value="1"/>
</dbReference>
<dbReference type="SUPFAM" id="SSF53850">
    <property type="entry name" value="Periplasmic binding protein-like II"/>
    <property type="match status" value="1"/>
</dbReference>
<dbReference type="PANTHER" id="PTHR30537">
    <property type="entry name" value="HTH-TYPE TRANSCRIPTIONAL REGULATOR"/>
    <property type="match status" value="1"/>
</dbReference>
<dbReference type="Gene3D" id="3.40.190.10">
    <property type="entry name" value="Periplasmic binding protein-like II"/>
    <property type="match status" value="2"/>
</dbReference>